<dbReference type="Gene3D" id="3.40.50.1110">
    <property type="entry name" value="SGNH hydrolase"/>
    <property type="match status" value="1"/>
</dbReference>
<keyword evidence="1" id="KW-1133">Transmembrane helix</keyword>
<dbReference type="InterPro" id="IPR001087">
    <property type="entry name" value="GDSL"/>
</dbReference>
<reference evidence="2 3" key="1">
    <citation type="submission" date="2020-01" db="EMBL/GenBank/DDBJ databases">
        <authorList>
            <person name="Rodrigo-Torres L."/>
            <person name="Arahal R. D."/>
            <person name="Lucena T."/>
        </authorList>
    </citation>
    <scope>NUCLEOTIDE SEQUENCE [LARGE SCALE GENOMIC DNA]</scope>
    <source>
        <strain evidence="2 3">CECT 9393</strain>
    </source>
</reference>
<dbReference type="AlphaFoldDB" id="A0A6N4XK18"/>
<dbReference type="RefSeq" id="WP_162071886.1">
    <property type="nucleotide sequence ID" value="NZ_CACVBY010000006.1"/>
</dbReference>
<protein>
    <recommendedName>
        <fullName evidence="4">SGNH hydrolase-type esterase domain-containing protein</fullName>
    </recommendedName>
</protein>
<dbReference type="Proteomes" id="UP000445309">
    <property type="component" value="Unassembled WGS sequence"/>
</dbReference>
<dbReference type="SUPFAM" id="SSF52266">
    <property type="entry name" value="SGNH hydrolase"/>
    <property type="match status" value="1"/>
</dbReference>
<dbReference type="PANTHER" id="PTHR30383">
    <property type="entry name" value="THIOESTERASE 1/PROTEASE 1/LYSOPHOSPHOLIPASE L1"/>
    <property type="match status" value="1"/>
</dbReference>
<gene>
    <name evidence="2" type="ORF">CHRY9393_00469</name>
</gene>
<evidence type="ECO:0000313" key="3">
    <source>
        <dbReference type="Proteomes" id="UP000445309"/>
    </source>
</evidence>
<name>A0A6N4XK18_9FLAO</name>
<dbReference type="InterPro" id="IPR051532">
    <property type="entry name" value="Ester_Hydrolysis_Enzymes"/>
</dbReference>
<accession>A0A6N4XK18</accession>
<keyword evidence="1" id="KW-0812">Transmembrane</keyword>
<dbReference type="PANTHER" id="PTHR30383:SF5">
    <property type="entry name" value="SGNH HYDROLASE-TYPE ESTERASE DOMAIN-CONTAINING PROTEIN"/>
    <property type="match status" value="1"/>
</dbReference>
<evidence type="ECO:0008006" key="4">
    <source>
        <dbReference type="Google" id="ProtNLM"/>
    </source>
</evidence>
<evidence type="ECO:0000256" key="1">
    <source>
        <dbReference type="SAM" id="Phobius"/>
    </source>
</evidence>
<evidence type="ECO:0000313" key="2">
    <source>
        <dbReference type="EMBL" id="CAA7386178.1"/>
    </source>
</evidence>
<organism evidence="2 3">
    <name type="scientific">Chryseobacterium fistulae</name>
    <dbReference type="NCBI Taxonomy" id="2675058"/>
    <lineage>
        <taxon>Bacteria</taxon>
        <taxon>Pseudomonadati</taxon>
        <taxon>Bacteroidota</taxon>
        <taxon>Flavobacteriia</taxon>
        <taxon>Flavobacteriales</taxon>
        <taxon>Weeksellaceae</taxon>
        <taxon>Chryseobacterium group</taxon>
        <taxon>Chryseobacterium</taxon>
    </lineage>
</organism>
<dbReference type="InterPro" id="IPR036514">
    <property type="entry name" value="SGNH_hydro_sf"/>
</dbReference>
<feature type="transmembrane region" description="Helical" evidence="1">
    <location>
        <begin position="5"/>
        <end position="23"/>
    </location>
</feature>
<keyword evidence="1" id="KW-0472">Membrane</keyword>
<dbReference type="GO" id="GO:0004622">
    <property type="term" value="F:phosphatidylcholine lysophospholipase activity"/>
    <property type="evidence" value="ECO:0007669"/>
    <property type="project" value="TreeGrafter"/>
</dbReference>
<dbReference type="EMBL" id="CACVBY010000006">
    <property type="protein sequence ID" value="CAA7386178.1"/>
    <property type="molecule type" value="Genomic_DNA"/>
</dbReference>
<sequence>MKKGIVFLICLFFVVGIISWYFFEQFSYSKKYAYFNIPNSKTDSVVTIAAIGDSWVSKHSLDSLLHYYMKENGVSCNVISSGHPGAKTKKIYQNLFENKDDNFSSKFILEARPDFCIVVAGVNDASSQVGAKNYSFHTTQIIKTLLHYNIKPIVVSLPEFGIVELTNKRSFLKRLRCIVYAYLNNNNKIDNIDDYRNVFNADLRSSGLMDSVIVVNFDKVSDDYIHHLDLYRNESHLSEKGNQKLAKEISNVITNNIKRTYIHPN</sequence>
<dbReference type="Pfam" id="PF00657">
    <property type="entry name" value="Lipase_GDSL"/>
    <property type="match status" value="1"/>
</dbReference>
<keyword evidence="3" id="KW-1185">Reference proteome</keyword>
<proteinExistence type="predicted"/>